<feature type="domain" description="Prion-inhibition and propagation HeLo" evidence="2">
    <location>
        <begin position="7"/>
        <end position="201"/>
    </location>
</feature>
<sequence length="280" mass="30391">MSEPFSVAVGAIGIASAFTACVDCFGYVQLGRHFGRDFQTDMLVLDSARLRLTRCGEAARIYDDPKLGKPDATEGEVQTANDILLQILVLFADTKKISKKYKLGPNNREDLSVLAPDDLDPAIAALSNKMKELAVKRQKGSSVLKLASWALYRRSELKELVASITTFIDSLETAFPAPQSQFALAREEISQINDEKSLQLLAGAALSVDAGLRTAIKEVTGHQYSNVGVHGEAQLGDAFSSDWTRRAIGPSHGYRFVSVDKGGRALLGNMYGGTGFWDSR</sequence>
<evidence type="ECO:0000256" key="1">
    <source>
        <dbReference type="SAM" id="Phobius"/>
    </source>
</evidence>
<dbReference type="PANTHER" id="PTHR37542">
    <property type="entry name" value="HELO DOMAIN-CONTAINING PROTEIN-RELATED"/>
    <property type="match status" value="1"/>
</dbReference>
<keyword evidence="1" id="KW-0472">Membrane</keyword>
<keyword evidence="4" id="KW-1185">Reference proteome</keyword>
<feature type="transmembrane region" description="Helical" evidence="1">
    <location>
        <begin position="6"/>
        <end position="28"/>
    </location>
</feature>
<reference evidence="3 4" key="1">
    <citation type="journal article" date="2025" name="Microbiol. Resour. Announc.">
        <title>Draft genome sequences for Neonectria magnoliae and Neonectria punicea, canker pathogens of Liriodendron tulipifera and Acer saccharum in West Virginia.</title>
        <authorList>
            <person name="Petronek H.M."/>
            <person name="Kasson M.T."/>
            <person name="Metheny A.M."/>
            <person name="Stauder C.M."/>
            <person name="Lovett B."/>
            <person name="Lynch S.C."/>
            <person name="Garnas J.R."/>
            <person name="Kasson L.R."/>
            <person name="Stajich J.E."/>
        </authorList>
    </citation>
    <scope>NUCLEOTIDE SEQUENCE [LARGE SCALE GENOMIC DNA]</scope>
    <source>
        <strain evidence="3 4">NRRL 64653</strain>
    </source>
</reference>
<keyword evidence="1" id="KW-1133">Transmembrane helix</keyword>
<evidence type="ECO:0000259" key="2">
    <source>
        <dbReference type="Pfam" id="PF14479"/>
    </source>
</evidence>
<accession>A0ABR1GIK6</accession>
<protein>
    <recommendedName>
        <fullName evidence="2">Prion-inhibition and propagation HeLo domain-containing protein</fullName>
    </recommendedName>
</protein>
<gene>
    <name evidence="3" type="ORF">QQX98_012574</name>
</gene>
<dbReference type="Gene3D" id="1.20.120.1020">
    <property type="entry name" value="Prion-inhibition and propagation, HeLo domain"/>
    <property type="match status" value="1"/>
</dbReference>
<dbReference type="Pfam" id="PF14479">
    <property type="entry name" value="HeLo"/>
    <property type="match status" value="1"/>
</dbReference>
<comment type="caution">
    <text evidence="3">The sequence shown here is derived from an EMBL/GenBank/DDBJ whole genome shotgun (WGS) entry which is preliminary data.</text>
</comment>
<dbReference type="PANTHER" id="PTHR37542:SF3">
    <property type="entry name" value="PRION-INHIBITION AND PROPAGATION HELO DOMAIN-CONTAINING PROTEIN"/>
    <property type="match status" value="1"/>
</dbReference>
<dbReference type="EMBL" id="JAZAVJ010000383">
    <property type="protein sequence ID" value="KAK7398066.1"/>
    <property type="molecule type" value="Genomic_DNA"/>
</dbReference>
<evidence type="ECO:0000313" key="3">
    <source>
        <dbReference type="EMBL" id="KAK7398066.1"/>
    </source>
</evidence>
<keyword evidence="1" id="KW-0812">Transmembrane</keyword>
<evidence type="ECO:0000313" key="4">
    <source>
        <dbReference type="Proteomes" id="UP001498476"/>
    </source>
</evidence>
<dbReference type="InterPro" id="IPR029498">
    <property type="entry name" value="HeLo_dom"/>
</dbReference>
<name>A0ABR1GIK6_9HYPO</name>
<dbReference type="InterPro" id="IPR038305">
    <property type="entry name" value="HeLo_sf"/>
</dbReference>
<dbReference type="Proteomes" id="UP001498476">
    <property type="component" value="Unassembled WGS sequence"/>
</dbReference>
<proteinExistence type="predicted"/>
<organism evidence="3 4">
    <name type="scientific">Neonectria punicea</name>
    <dbReference type="NCBI Taxonomy" id="979145"/>
    <lineage>
        <taxon>Eukaryota</taxon>
        <taxon>Fungi</taxon>
        <taxon>Dikarya</taxon>
        <taxon>Ascomycota</taxon>
        <taxon>Pezizomycotina</taxon>
        <taxon>Sordariomycetes</taxon>
        <taxon>Hypocreomycetidae</taxon>
        <taxon>Hypocreales</taxon>
        <taxon>Nectriaceae</taxon>
        <taxon>Neonectria</taxon>
    </lineage>
</organism>